<evidence type="ECO:0000256" key="1">
    <source>
        <dbReference type="SAM" id="MobiDB-lite"/>
    </source>
</evidence>
<sequence length="134" mass="14343">MKSTKRQIGSDLYQLCSSPTTLGMCGGLFSTLWRWESLLHTNCARSAGAELTPTLHFESRDDCATSSEVASRPSRATGGITPAQKTTVFSSPPGLHVKDILPTPRLSCVFLSWSNLGPASSSPLLLLLASIIYS</sequence>
<gene>
    <name evidence="2" type="ORF">PLEPLA_LOCUS16344</name>
</gene>
<dbReference type="Proteomes" id="UP001153269">
    <property type="component" value="Unassembled WGS sequence"/>
</dbReference>
<dbReference type="AlphaFoldDB" id="A0A9N7UB09"/>
<feature type="region of interest" description="Disordered" evidence="1">
    <location>
        <begin position="66"/>
        <end position="85"/>
    </location>
</feature>
<reference evidence="2" key="1">
    <citation type="submission" date="2020-03" db="EMBL/GenBank/DDBJ databases">
        <authorList>
            <person name="Weist P."/>
        </authorList>
    </citation>
    <scope>NUCLEOTIDE SEQUENCE</scope>
</reference>
<accession>A0A9N7UB09</accession>
<dbReference type="EMBL" id="CADEAL010001047">
    <property type="protein sequence ID" value="CAB1428378.1"/>
    <property type="molecule type" value="Genomic_DNA"/>
</dbReference>
<comment type="caution">
    <text evidence="2">The sequence shown here is derived from an EMBL/GenBank/DDBJ whole genome shotgun (WGS) entry which is preliminary data.</text>
</comment>
<evidence type="ECO:0000313" key="2">
    <source>
        <dbReference type="EMBL" id="CAB1428378.1"/>
    </source>
</evidence>
<proteinExistence type="predicted"/>
<organism evidence="2 3">
    <name type="scientific">Pleuronectes platessa</name>
    <name type="common">European plaice</name>
    <dbReference type="NCBI Taxonomy" id="8262"/>
    <lineage>
        <taxon>Eukaryota</taxon>
        <taxon>Metazoa</taxon>
        <taxon>Chordata</taxon>
        <taxon>Craniata</taxon>
        <taxon>Vertebrata</taxon>
        <taxon>Euteleostomi</taxon>
        <taxon>Actinopterygii</taxon>
        <taxon>Neopterygii</taxon>
        <taxon>Teleostei</taxon>
        <taxon>Neoteleostei</taxon>
        <taxon>Acanthomorphata</taxon>
        <taxon>Carangaria</taxon>
        <taxon>Pleuronectiformes</taxon>
        <taxon>Pleuronectoidei</taxon>
        <taxon>Pleuronectidae</taxon>
        <taxon>Pleuronectes</taxon>
    </lineage>
</organism>
<protein>
    <submittedName>
        <fullName evidence="2">Uncharacterized protein</fullName>
    </submittedName>
</protein>
<name>A0A9N7UB09_PLEPL</name>
<evidence type="ECO:0000313" key="3">
    <source>
        <dbReference type="Proteomes" id="UP001153269"/>
    </source>
</evidence>
<keyword evidence="3" id="KW-1185">Reference proteome</keyword>